<evidence type="ECO:0000313" key="3">
    <source>
        <dbReference type="Proteomes" id="UP001250656"/>
    </source>
</evidence>
<evidence type="ECO:0000313" key="2">
    <source>
        <dbReference type="EMBL" id="MDT7830322.1"/>
    </source>
</evidence>
<dbReference type="Proteomes" id="UP001250656">
    <property type="component" value="Unassembled WGS sequence"/>
</dbReference>
<dbReference type="EMBL" id="JAVTTP010000001">
    <property type="protein sequence ID" value="MDT7830322.1"/>
    <property type="molecule type" value="Genomic_DNA"/>
</dbReference>
<feature type="transmembrane region" description="Helical" evidence="1">
    <location>
        <begin position="169"/>
        <end position="189"/>
    </location>
</feature>
<reference evidence="2 3" key="1">
    <citation type="submission" date="2023-09" db="EMBL/GenBank/DDBJ databases">
        <title>Novel taxa isolated from Blanes Bay.</title>
        <authorList>
            <person name="Rey-Velasco X."/>
            <person name="Lucena T."/>
        </authorList>
    </citation>
    <scope>NUCLEOTIDE SEQUENCE [LARGE SCALE GENOMIC DNA]</scope>
    <source>
        <strain evidence="2 3">S334</strain>
    </source>
</reference>
<comment type="caution">
    <text evidence="2">The sequence shown here is derived from an EMBL/GenBank/DDBJ whole genome shotgun (WGS) entry which is preliminary data.</text>
</comment>
<keyword evidence="1" id="KW-1133">Transmembrane helix</keyword>
<name>A0ABU3LB62_9FLAO</name>
<evidence type="ECO:0000256" key="1">
    <source>
        <dbReference type="SAM" id="Phobius"/>
    </source>
</evidence>
<organism evidence="2 3">
    <name type="scientific">Pricia mediterranea</name>
    <dbReference type="NCBI Taxonomy" id="3076079"/>
    <lineage>
        <taxon>Bacteria</taxon>
        <taxon>Pseudomonadati</taxon>
        <taxon>Bacteroidota</taxon>
        <taxon>Flavobacteriia</taxon>
        <taxon>Flavobacteriales</taxon>
        <taxon>Flavobacteriaceae</taxon>
        <taxon>Pricia</taxon>
    </lineage>
</organism>
<gene>
    <name evidence="2" type="ORF">RQM65_16760</name>
</gene>
<keyword evidence="3" id="KW-1185">Reference proteome</keyword>
<keyword evidence="1" id="KW-0472">Membrane</keyword>
<proteinExistence type="predicted"/>
<keyword evidence="1" id="KW-0812">Transmembrane</keyword>
<dbReference type="RefSeq" id="WP_314016569.1">
    <property type="nucleotide sequence ID" value="NZ_JAVTTP010000001.1"/>
</dbReference>
<sequence>MLFKRTNIEEKLVHLNNDEKVSQEILREVEKILNADSDSRKRIEKNISDSDDAVINDFDFDFLNTNNIYHLSQIKKVCIDYRLRFLDSKYFKGDIPPEAISKIKRLEQEHNIEVKGFKIMAPSKLFRLEDKDDPILFTPIGNNYYYLIHKWGNDLHPLRKMMMWPFKNIVNLTLLTIVISYFVALLTPVGLFSKGSSNAEFWLLFFFMFKCIAAMVIYYGFAMGKNFNPAIWNSKYYN</sequence>
<feature type="transmembrane region" description="Helical" evidence="1">
    <location>
        <begin position="201"/>
        <end position="221"/>
    </location>
</feature>
<accession>A0ABU3LB62</accession>
<protein>
    <submittedName>
        <fullName evidence="2">Uncharacterized protein</fullName>
    </submittedName>
</protein>